<dbReference type="Pfam" id="PF13855">
    <property type="entry name" value="LRR_8"/>
    <property type="match status" value="1"/>
</dbReference>
<evidence type="ECO:0000256" key="2">
    <source>
        <dbReference type="ARBA" id="ARBA00023043"/>
    </source>
</evidence>
<protein>
    <submittedName>
        <fullName evidence="4">Uncharacterized protein</fullName>
    </submittedName>
</protein>
<sequence>MDNYDMLQDACTALLEILEKSSDSVKEAYKYMQALPEDVRDKLFPFYSHHSLGIERAMCGNQTLKEMPGRSDQEELYARFGFLHASCKKGDVDAAHMLMCWGIEPCCKNTEGRSALEIATTEGHLNIITELVKIDEGLLEDVAELKLLVCRACKAGKKEIIDFWFDQLVRHGHLLFEQHKPNPLLFACQGGHYSIVADLIDRGLVSIDEAAVYMMGADILPLLKIWVVPNDSSTNTDNDKKELIANWHHKQLNTFDPSWLQGFQDSTHQVLSTINLSQNSLSSVPEGLLWGLQNLRHLNISQNSIQRLPSPKSHRNLSECRDTHTVPLS</sequence>
<evidence type="ECO:0000313" key="4">
    <source>
        <dbReference type="EnsemblMetazoa" id="XP_030832201"/>
    </source>
</evidence>
<dbReference type="InParanoid" id="A0A7M7N785"/>
<dbReference type="PANTHER" id="PTHR24198">
    <property type="entry name" value="ANKYRIN REPEAT AND PROTEIN KINASE DOMAIN-CONTAINING PROTEIN"/>
    <property type="match status" value="1"/>
</dbReference>
<dbReference type="InterPro" id="IPR002110">
    <property type="entry name" value="Ankyrin_rpt"/>
</dbReference>
<name>A0A7M7N785_STRPU</name>
<evidence type="ECO:0000256" key="1">
    <source>
        <dbReference type="ARBA" id="ARBA00022737"/>
    </source>
</evidence>
<dbReference type="SUPFAM" id="SSF52058">
    <property type="entry name" value="L domain-like"/>
    <property type="match status" value="1"/>
</dbReference>
<dbReference type="Gene3D" id="1.25.40.20">
    <property type="entry name" value="Ankyrin repeat-containing domain"/>
    <property type="match status" value="1"/>
</dbReference>
<evidence type="ECO:0000256" key="3">
    <source>
        <dbReference type="SAM" id="MobiDB-lite"/>
    </source>
</evidence>
<dbReference type="SMART" id="SM00248">
    <property type="entry name" value="ANK"/>
    <property type="match status" value="2"/>
</dbReference>
<dbReference type="InterPro" id="IPR001611">
    <property type="entry name" value="Leu-rich_rpt"/>
</dbReference>
<reference evidence="4" key="2">
    <citation type="submission" date="2021-01" db="UniProtKB">
        <authorList>
            <consortium name="EnsemblMetazoa"/>
        </authorList>
    </citation>
    <scope>IDENTIFICATION</scope>
</reference>
<dbReference type="PROSITE" id="PS51450">
    <property type="entry name" value="LRR"/>
    <property type="match status" value="1"/>
</dbReference>
<dbReference type="OrthoDB" id="1866797at2759"/>
<feature type="region of interest" description="Disordered" evidence="3">
    <location>
        <begin position="306"/>
        <end position="329"/>
    </location>
</feature>
<feature type="compositionally biased region" description="Basic and acidic residues" evidence="3">
    <location>
        <begin position="316"/>
        <end position="329"/>
    </location>
</feature>
<accession>A0A7M7N785</accession>
<dbReference type="SUPFAM" id="SSF48403">
    <property type="entry name" value="Ankyrin repeat"/>
    <property type="match status" value="1"/>
</dbReference>
<dbReference type="GeneID" id="115920513"/>
<organism evidence="4 5">
    <name type="scientific">Strongylocentrotus purpuratus</name>
    <name type="common">Purple sea urchin</name>
    <dbReference type="NCBI Taxonomy" id="7668"/>
    <lineage>
        <taxon>Eukaryota</taxon>
        <taxon>Metazoa</taxon>
        <taxon>Echinodermata</taxon>
        <taxon>Eleutherozoa</taxon>
        <taxon>Echinozoa</taxon>
        <taxon>Echinoidea</taxon>
        <taxon>Euechinoidea</taxon>
        <taxon>Echinacea</taxon>
        <taxon>Camarodonta</taxon>
        <taxon>Echinidea</taxon>
        <taxon>Strongylocentrotidae</taxon>
        <taxon>Strongylocentrotus</taxon>
    </lineage>
</organism>
<dbReference type="InterPro" id="IPR032675">
    <property type="entry name" value="LRR_dom_sf"/>
</dbReference>
<reference evidence="5" key="1">
    <citation type="submission" date="2015-02" db="EMBL/GenBank/DDBJ databases">
        <title>Genome sequencing for Strongylocentrotus purpuratus.</title>
        <authorList>
            <person name="Murali S."/>
            <person name="Liu Y."/>
            <person name="Vee V."/>
            <person name="English A."/>
            <person name="Wang M."/>
            <person name="Skinner E."/>
            <person name="Han Y."/>
            <person name="Muzny D.M."/>
            <person name="Worley K.C."/>
            <person name="Gibbs R.A."/>
        </authorList>
    </citation>
    <scope>NUCLEOTIDE SEQUENCE</scope>
</reference>
<dbReference type="AlphaFoldDB" id="A0A7M7N785"/>
<dbReference type="Gene3D" id="3.80.10.10">
    <property type="entry name" value="Ribonuclease Inhibitor"/>
    <property type="match status" value="1"/>
</dbReference>
<dbReference type="RefSeq" id="XP_030832201.1">
    <property type="nucleotide sequence ID" value="XM_030976341.1"/>
</dbReference>
<keyword evidence="2" id="KW-0040">ANK repeat</keyword>
<dbReference type="KEGG" id="spu:115920513"/>
<dbReference type="Proteomes" id="UP000007110">
    <property type="component" value="Unassembled WGS sequence"/>
</dbReference>
<keyword evidence="1" id="KW-0677">Repeat</keyword>
<proteinExistence type="predicted"/>
<keyword evidence="5" id="KW-1185">Reference proteome</keyword>
<dbReference type="PANTHER" id="PTHR24198:SF165">
    <property type="entry name" value="ANKYRIN REPEAT-CONTAINING PROTEIN-RELATED"/>
    <property type="match status" value="1"/>
</dbReference>
<dbReference type="InterPro" id="IPR036770">
    <property type="entry name" value="Ankyrin_rpt-contain_sf"/>
</dbReference>
<evidence type="ECO:0000313" key="5">
    <source>
        <dbReference type="Proteomes" id="UP000007110"/>
    </source>
</evidence>
<dbReference type="EnsemblMetazoa" id="XM_030976341">
    <property type="protein sequence ID" value="XP_030832201"/>
    <property type="gene ID" value="LOC115920513"/>
</dbReference>